<dbReference type="FunFam" id="4.10.410.10:FF:000004">
    <property type="entry name" value="Tissue factor pathway inhibitor"/>
    <property type="match status" value="1"/>
</dbReference>
<accession>A0A674J6B1</accession>
<reference evidence="7" key="1">
    <citation type="submission" date="2025-08" db="UniProtKB">
        <authorList>
            <consortium name="Ensembl"/>
        </authorList>
    </citation>
    <scope>IDENTIFICATION</scope>
</reference>
<evidence type="ECO:0000256" key="1">
    <source>
        <dbReference type="ARBA" id="ARBA00004613"/>
    </source>
</evidence>
<dbReference type="GeneTree" id="ENSGT00940000165273"/>
<dbReference type="Pfam" id="PF00014">
    <property type="entry name" value="Kunitz_BPTI"/>
    <property type="match status" value="2"/>
</dbReference>
<reference evidence="7" key="2">
    <citation type="submission" date="2025-09" db="UniProtKB">
        <authorList>
            <consortium name="Ensembl"/>
        </authorList>
    </citation>
    <scope>IDENTIFICATION</scope>
</reference>
<dbReference type="PROSITE" id="PS50279">
    <property type="entry name" value="BPTI_KUNITZ_2"/>
    <property type="match status" value="2"/>
</dbReference>
<dbReference type="SUPFAM" id="SSF57362">
    <property type="entry name" value="BPTI-like"/>
    <property type="match status" value="2"/>
</dbReference>
<protein>
    <recommendedName>
        <fullName evidence="6">BPTI/Kunitz inhibitor domain-containing protein</fullName>
    </recommendedName>
</protein>
<sequence>SRPCSPLLEPVAFLVLNKEAEIFHDTNICQLPMQPGPCQAYVSRYFYNLATKKCEKFRYGGCQGNGNRFATKDECVETCVRPGKRVRELSSQSQGLSYFSPTPEPGPLFALSERLSSFADFPLSSSAVNPVCKLPVDSGSCFSYETRYFYDSVTKKCGAFTYGGCEGNGNRFASIDECLRTCGSAGKRPPAFTSRTKY</sequence>
<dbReference type="PROSITE" id="PS00280">
    <property type="entry name" value="BPTI_KUNITZ_1"/>
    <property type="match status" value="2"/>
</dbReference>
<dbReference type="InterPro" id="IPR050098">
    <property type="entry name" value="TFPI/VKTCI-like"/>
</dbReference>
<dbReference type="Gene3D" id="4.10.410.10">
    <property type="entry name" value="Pancreatic trypsin inhibitor Kunitz domain"/>
    <property type="match status" value="2"/>
</dbReference>
<evidence type="ECO:0000256" key="3">
    <source>
        <dbReference type="ARBA" id="ARBA00022690"/>
    </source>
</evidence>
<feature type="domain" description="BPTI/Kunitz inhibitor" evidence="6">
    <location>
        <begin position="132"/>
        <end position="182"/>
    </location>
</feature>
<keyword evidence="3" id="KW-0646">Protease inhibitor</keyword>
<dbReference type="PANTHER" id="PTHR10083:SF373">
    <property type="entry name" value="SERINE PEPTIDASE INHIBITOR, KUNITZ TYPE, 2"/>
    <property type="match status" value="1"/>
</dbReference>
<feature type="domain" description="BPTI/Kunitz inhibitor" evidence="6">
    <location>
        <begin position="29"/>
        <end position="79"/>
    </location>
</feature>
<evidence type="ECO:0000259" key="6">
    <source>
        <dbReference type="PROSITE" id="PS50279"/>
    </source>
</evidence>
<evidence type="ECO:0000313" key="7">
    <source>
        <dbReference type="Ensembl" id="ENSTMTP00000015472.1"/>
    </source>
</evidence>
<dbReference type="AlphaFoldDB" id="A0A674J6B1"/>
<keyword evidence="2" id="KW-0964">Secreted</keyword>
<dbReference type="GO" id="GO:0005615">
    <property type="term" value="C:extracellular space"/>
    <property type="evidence" value="ECO:0007669"/>
    <property type="project" value="TreeGrafter"/>
</dbReference>
<keyword evidence="4" id="KW-0722">Serine protease inhibitor</keyword>
<dbReference type="PANTHER" id="PTHR10083">
    <property type="entry name" value="KUNITZ-TYPE PROTEASE INHIBITOR-RELATED"/>
    <property type="match status" value="1"/>
</dbReference>
<evidence type="ECO:0000256" key="4">
    <source>
        <dbReference type="ARBA" id="ARBA00022900"/>
    </source>
</evidence>
<organism evidence="7 8">
    <name type="scientific">Terrapene triunguis</name>
    <name type="common">Three-toed box turtle</name>
    <dbReference type="NCBI Taxonomy" id="2587831"/>
    <lineage>
        <taxon>Eukaryota</taxon>
        <taxon>Metazoa</taxon>
        <taxon>Chordata</taxon>
        <taxon>Craniata</taxon>
        <taxon>Vertebrata</taxon>
        <taxon>Euteleostomi</taxon>
        <taxon>Archelosauria</taxon>
        <taxon>Testudinata</taxon>
        <taxon>Testudines</taxon>
        <taxon>Cryptodira</taxon>
        <taxon>Durocryptodira</taxon>
        <taxon>Testudinoidea</taxon>
        <taxon>Emydidae</taxon>
        <taxon>Terrapene</taxon>
    </lineage>
</organism>
<dbReference type="CDD" id="cd00109">
    <property type="entry name" value="Kunitz-type"/>
    <property type="match status" value="2"/>
</dbReference>
<proteinExistence type="predicted"/>
<dbReference type="Ensembl" id="ENSTMTT00000016024.1">
    <property type="protein sequence ID" value="ENSTMTP00000015472.1"/>
    <property type="gene ID" value="ENSTMTG00000011335.1"/>
</dbReference>
<dbReference type="GO" id="GO:0004867">
    <property type="term" value="F:serine-type endopeptidase inhibitor activity"/>
    <property type="evidence" value="ECO:0007669"/>
    <property type="project" value="UniProtKB-KW"/>
</dbReference>
<dbReference type="InParanoid" id="A0A674J6B1"/>
<dbReference type="InterPro" id="IPR002223">
    <property type="entry name" value="Kunitz_BPTI"/>
</dbReference>
<name>A0A674J6B1_9SAUR</name>
<dbReference type="PRINTS" id="PR00759">
    <property type="entry name" value="BASICPTASE"/>
</dbReference>
<evidence type="ECO:0000256" key="5">
    <source>
        <dbReference type="ARBA" id="ARBA00023157"/>
    </source>
</evidence>
<evidence type="ECO:0000256" key="2">
    <source>
        <dbReference type="ARBA" id="ARBA00022525"/>
    </source>
</evidence>
<comment type="subcellular location">
    <subcellularLocation>
        <location evidence="1">Secreted</location>
    </subcellularLocation>
</comment>
<dbReference type="SMART" id="SM00131">
    <property type="entry name" value="KU"/>
    <property type="match status" value="2"/>
</dbReference>
<evidence type="ECO:0000313" key="8">
    <source>
        <dbReference type="Proteomes" id="UP000472274"/>
    </source>
</evidence>
<dbReference type="InterPro" id="IPR020901">
    <property type="entry name" value="Prtase_inh_Kunz-CS"/>
</dbReference>
<keyword evidence="8" id="KW-1185">Reference proteome</keyword>
<dbReference type="Proteomes" id="UP000472274">
    <property type="component" value="Unplaced"/>
</dbReference>
<dbReference type="FunFam" id="4.10.410.10:FF:000011">
    <property type="entry name" value="Tissue factor pathway inhibitor"/>
    <property type="match status" value="1"/>
</dbReference>
<dbReference type="InterPro" id="IPR036880">
    <property type="entry name" value="Kunitz_BPTI_sf"/>
</dbReference>
<keyword evidence="5" id="KW-1015">Disulfide bond</keyword>